<dbReference type="PANTHER" id="PTHR24183">
    <property type="entry name" value="FIBRONECTIN TYPE 3 AND ANKYRIN REPEAT DOMAINS PROTEIN 1"/>
    <property type="match status" value="1"/>
</dbReference>
<dbReference type="InterPro" id="IPR036770">
    <property type="entry name" value="Ankyrin_rpt-contain_sf"/>
</dbReference>
<dbReference type="AlphaFoldDB" id="A7S176"/>
<dbReference type="EMBL" id="DS469563">
    <property type="protein sequence ID" value="EDO42585.1"/>
    <property type="molecule type" value="Genomic_DNA"/>
</dbReference>
<dbReference type="PhylomeDB" id="A7S176"/>
<dbReference type="HOGENOM" id="CLU_2298756_0_0_1"/>
<gene>
    <name evidence="1" type="ORF">NEMVEDRAFT_v1g38212</name>
</gene>
<dbReference type="Proteomes" id="UP000001593">
    <property type="component" value="Unassembled WGS sequence"/>
</dbReference>
<sequence length="101" mass="11276">AVVFAKLLVDNGAKIALKDKHGRNAVMKAVLSEKEKLLTLFLTRVSSFNINDRDKKGNTALFYAASIGNFHILRKLVVVYRKFRLSVDVTNKDGMTPLIQA</sequence>
<feature type="non-terminal residue" evidence="1">
    <location>
        <position position="1"/>
    </location>
</feature>
<dbReference type="InParanoid" id="A7S176"/>
<keyword evidence="2" id="KW-1185">Reference proteome</keyword>
<accession>A7S176</accession>
<evidence type="ECO:0000313" key="2">
    <source>
        <dbReference type="Proteomes" id="UP000001593"/>
    </source>
</evidence>
<protein>
    <submittedName>
        <fullName evidence="1">Uncharacterized protein</fullName>
    </submittedName>
</protein>
<dbReference type="Gene3D" id="1.25.40.20">
    <property type="entry name" value="Ankyrin repeat-containing domain"/>
    <property type="match status" value="1"/>
</dbReference>
<organism evidence="1 2">
    <name type="scientific">Nematostella vectensis</name>
    <name type="common">Starlet sea anemone</name>
    <dbReference type="NCBI Taxonomy" id="45351"/>
    <lineage>
        <taxon>Eukaryota</taxon>
        <taxon>Metazoa</taxon>
        <taxon>Cnidaria</taxon>
        <taxon>Anthozoa</taxon>
        <taxon>Hexacorallia</taxon>
        <taxon>Actiniaria</taxon>
        <taxon>Edwardsiidae</taxon>
        <taxon>Nematostella</taxon>
    </lineage>
</organism>
<name>A7S176_NEMVE</name>
<dbReference type="Pfam" id="PF12796">
    <property type="entry name" value="Ank_2"/>
    <property type="match status" value="1"/>
</dbReference>
<evidence type="ECO:0000313" key="1">
    <source>
        <dbReference type="EMBL" id="EDO42585.1"/>
    </source>
</evidence>
<proteinExistence type="predicted"/>
<dbReference type="InterPro" id="IPR002110">
    <property type="entry name" value="Ankyrin_rpt"/>
</dbReference>
<dbReference type="PANTHER" id="PTHR24183:SF1">
    <property type="entry name" value="FIBRONECTIN TYPE 3 AND ANKYRIN REPEAT DOMAINS PROTEIN 1"/>
    <property type="match status" value="1"/>
</dbReference>
<dbReference type="eggNOG" id="ENOG502SDAG">
    <property type="taxonomic scope" value="Eukaryota"/>
</dbReference>
<feature type="non-terminal residue" evidence="1">
    <location>
        <position position="101"/>
    </location>
</feature>
<dbReference type="STRING" id="45351.A7S176"/>
<dbReference type="SUPFAM" id="SSF48403">
    <property type="entry name" value="Ankyrin repeat"/>
    <property type="match status" value="1"/>
</dbReference>
<reference evidence="1 2" key="1">
    <citation type="journal article" date="2007" name="Science">
        <title>Sea anemone genome reveals ancestral eumetazoan gene repertoire and genomic organization.</title>
        <authorList>
            <person name="Putnam N.H."/>
            <person name="Srivastava M."/>
            <person name="Hellsten U."/>
            <person name="Dirks B."/>
            <person name="Chapman J."/>
            <person name="Salamov A."/>
            <person name="Terry A."/>
            <person name="Shapiro H."/>
            <person name="Lindquist E."/>
            <person name="Kapitonov V.V."/>
            <person name="Jurka J."/>
            <person name="Genikhovich G."/>
            <person name="Grigoriev I.V."/>
            <person name="Lucas S.M."/>
            <person name="Steele R.E."/>
            <person name="Finnerty J.R."/>
            <person name="Technau U."/>
            <person name="Martindale M.Q."/>
            <person name="Rokhsar D.S."/>
        </authorList>
    </citation>
    <scope>NUCLEOTIDE SEQUENCE [LARGE SCALE GENOMIC DNA]</scope>
    <source>
        <strain evidence="2">CH2 X CH6</strain>
    </source>
</reference>